<name>A0A9W5UUR6_9ACTN</name>
<reference evidence="1" key="1">
    <citation type="submission" date="2021-01" db="EMBL/GenBank/DDBJ databases">
        <title>Whole genome shotgun sequence of Verrucosispora sediminis NBRC 107745.</title>
        <authorList>
            <person name="Komaki H."/>
            <person name="Tamura T."/>
        </authorList>
    </citation>
    <scope>NUCLEOTIDE SEQUENCE</scope>
    <source>
        <strain evidence="1">NBRC 107745</strain>
    </source>
</reference>
<protein>
    <submittedName>
        <fullName evidence="1">Uncharacterized protein</fullName>
    </submittedName>
</protein>
<comment type="caution">
    <text evidence="1">The sequence shown here is derived from an EMBL/GenBank/DDBJ whole genome shotgun (WGS) entry which is preliminary data.</text>
</comment>
<proteinExistence type="predicted"/>
<sequence length="352" mass="38335">MDPKAHVIAQGGHGLRRARMLGRRSVISWRGELKDVNWGVVNNGLDFLESSVEHLAKSNNRSLKYAALHLYASTETLVKARLAREHWTLVVADANVPSKAAFKSGDFKSISLAQALQRLAAVADVVTDSKAVGRIKDVEKLRNRAAHFSLGGETPERVRVVVARGLDFTLQFIEKELRPEAPIEEARLIDETLGRVREAIGRIQVLVQERMRSLQGSLTGFPVVLDCPACRQASLVLPSGHAAKCLYCLYNPDGEVCAEEYSASILEISRYSHAAEGVDWPIYSCLNCGAEAFVDHIYTASGEEVGWACFACGYYAPTGDIAICSGCGSPTDTMRGGLSLCADCVAAKFEKF</sequence>
<evidence type="ECO:0000313" key="2">
    <source>
        <dbReference type="Proteomes" id="UP000607311"/>
    </source>
</evidence>
<dbReference type="Proteomes" id="UP000607311">
    <property type="component" value="Unassembled WGS sequence"/>
</dbReference>
<dbReference type="OrthoDB" id="3818700at2"/>
<organism evidence="1 2">
    <name type="scientific">Micromonospora sediminimaris</name>
    <dbReference type="NCBI Taxonomy" id="547162"/>
    <lineage>
        <taxon>Bacteria</taxon>
        <taxon>Bacillati</taxon>
        <taxon>Actinomycetota</taxon>
        <taxon>Actinomycetes</taxon>
        <taxon>Micromonosporales</taxon>
        <taxon>Micromonosporaceae</taxon>
        <taxon>Micromonospora</taxon>
    </lineage>
</organism>
<accession>A0A9W5UUR6</accession>
<gene>
    <name evidence="1" type="ORF">Vse01_41380</name>
</gene>
<keyword evidence="2" id="KW-1185">Reference proteome</keyword>
<evidence type="ECO:0000313" key="1">
    <source>
        <dbReference type="EMBL" id="GIJ34990.1"/>
    </source>
</evidence>
<dbReference type="RefSeq" id="WP_139233198.1">
    <property type="nucleotide sequence ID" value="NZ_BOPD01000026.1"/>
</dbReference>
<dbReference type="AlphaFoldDB" id="A0A9W5UUR6"/>
<dbReference type="EMBL" id="BOPD01000026">
    <property type="protein sequence ID" value="GIJ34990.1"/>
    <property type="molecule type" value="Genomic_DNA"/>
</dbReference>